<protein>
    <submittedName>
        <fullName evidence="1">Uncharacterized protein</fullName>
    </submittedName>
</protein>
<evidence type="ECO:0000313" key="1">
    <source>
        <dbReference type="EMBL" id="MBW4666448.1"/>
    </source>
</evidence>
<organism evidence="1 2">
    <name type="scientific">Cyanomargarita calcarea GSE-NOS-MK-12-04C</name>
    <dbReference type="NCBI Taxonomy" id="2839659"/>
    <lineage>
        <taxon>Bacteria</taxon>
        <taxon>Bacillati</taxon>
        <taxon>Cyanobacteriota</taxon>
        <taxon>Cyanophyceae</taxon>
        <taxon>Nostocales</taxon>
        <taxon>Cyanomargaritaceae</taxon>
        <taxon>Cyanomargarita</taxon>
    </lineage>
</organism>
<reference evidence="1" key="1">
    <citation type="submission" date="2021-05" db="EMBL/GenBank/DDBJ databases">
        <authorList>
            <person name="Pietrasiak N."/>
            <person name="Ward R."/>
            <person name="Stajich J.E."/>
            <person name="Kurbessoian T."/>
        </authorList>
    </citation>
    <scope>NUCLEOTIDE SEQUENCE</scope>
    <source>
        <strain evidence="1">GSE-NOS-MK-12-04C</strain>
    </source>
</reference>
<dbReference type="EMBL" id="JAHHGZ010000003">
    <property type="protein sequence ID" value="MBW4666448.1"/>
    <property type="molecule type" value="Genomic_DNA"/>
</dbReference>
<dbReference type="Proteomes" id="UP000729701">
    <property type="component" value="Unassembled WGS sequence"/>
</dbReference>
<name>A0A951UQJ0_9CYAN</name>
<dbReference type="AlphaFoldDB" id="A0A951UQJ0"/>
<gene>
    <name evidence="1" type="ORF">KME60_03130</name>
</gene>
<sequence>MSKFSDLIGSINNLFQIGIGGTGARSLRFKNANNGDLVWTPTANRTLTLPDTTGTIATTANIPSLAPIFLGTKEYGDTHQSLSAGVFGNNIGLPNILTDILGKWNSTSKTYTIATTGNYLILSKLRVPDNLGVMGWGQGVHTSTADGSFFFWDVIRTGATNNRNIIVNTRIAAFNANDILNFFTYVDSATVVWVASLTIIRLS</sequence>
<accession>A0A951UQJ0</accession>
<comment type="caution">
    <text evidence="1">The sequence shown here is derived from an EMBL/GenBank/DDBJ whole genome shotgun (WGS) entry which is preliminary data.</text>
</comment>
<evidence type="ECO:0000313" key="2">
    <source>
        <dbReference type="Proteomes" id="UP000729701"/>
    </source>
</evidence>
<reference evidence="1" key="2">
    <citation type="journal article" date="2022" name="Microbiol. Resour. Announc.">
        <title>Metagenome Sequencing to Explore Phylogenomics of Terrestrial Cyanobacteria.</title>
        <authorList>
            <person name="Ward R.D."/>
            <person name="Stajich J.E."/>
            <person name="Johansen J.R."/>
            <person name="Huntemann M."/>
            <person name="Clum A."/>
            <person name="Foster B."/>
            <person name="Foster B."/>
            <person name="Roux S."/>
            <person name="Palaniappan K."/>
            <person name="Varghese N."/>
            <person name="Mukherjee S."/>
            <person name="Reddy T.B.K."/>
            <person name="Daum C."/>
            <person name="Copeland A."/>
            <person name="Chen I.A."/>
            <person name="Ivanova N.N."/>
            <person name="Kyrpides N.C."/>
            <person name="Shapiro N."/>
            <person name="Eloe-Fadrosh E.A."/>
            <person name="Pietrasiak N."/>
        </authorList>
    </citation>
    <scope>NUCLEOTIDE SEQUENCE</scope>
    <source>
        <strain evidence="1">GSE-NOS-MK-12-04C</strain>
    </source>
</reference>
<proteinExistence type="predicted"/>